<reference evidence="1" key="1">
    <citation type="submission" date="2022-09" db="EMBL/GenBank/DDBJ databases">
        <title>Intensive care unit water sources are persistently colonized with multi-drug resistant bacteria and are the site of extensive horizontal gene transfer of antibiotic resistance genes.</title>
        <authorList>
            <person name="Diorio-Toth L."/>
        </authorList>
    </citation>
    <scope>NUCLEOTIDE SEQUENCE</scope>
    <source>
        <strain evidence="1">GD03885</strain>
    </source>
</reference>
<dbReference type="AlphaFoldDB" id="A0AA42SHF9"/>
<protein>
    <submittedName>
        <fullName evidence="1">Uncharacterized protein</fullName>
    </submittedName>
</protein>
<sequence>MIFFEESGVSFGSFPRDDFYKIEHSKGHKSLGNGFKMVEFTYLKNQKMFMVEAKSSIPNPRNTSDYENYWNEIFEKFENALPLQMMGCLKQNSIVEQELPSNHKLIDWQKATIQLRLIIPKVPNQHLPQITDKFRQRLHKIKKLWNINDMNIFVINEEKARKEGLVL</sequence>
<dbReference type="Proteomes" id="UP001160116">
    <property type="component" value="Unassembled WGS sequence"/>
</dbReference>
<name>A0AA42SHF9_ACIJO</name>
<evidence type="ECO:0000313" key="1">
    <source>
        <dbReference type="EMBL" id="MDH0827484.1"/>
    </source>
</evidence>
<accession>A0AA42SHF9</accession>
<dbReference type="EMBL" id="JAOCCL010000041">
    <property type="protein sequence ID" value="MDH0827484.1"/>
    <property type="molecule type" value="Genomic_DNA"/>
</dbReference>
<comment type="caution">
    <text evidence="1">The sequence shown here is derived from an EMBL/GenBank/DDBJ whole genome shotgun (WGS) entry which is preliminary data.</text>
</comment>
<gene>
    <name evidence="1" type="ORF">N5C97_13530</name>
</gene>
<dbReference type="RefSeq" id="WP_005400778.1">
    <property type="nucleotide sequence ID" value="NZ_JAHPQJ010000042.1"/>
</dbReference>
<proteinExistence type="predicted"/>
<organism evidence="1 2">
    <name type="scientific">Acinetobacter johnsonii</name>
    <dbReference type="NCBI Taxonomy" id="40214"/>
    <lineage>
        <taxon>Bacteria</taxon>
        <taxon>Pseudomonadati</taxon>
        <taxon>Pseudomonadota</taxon>
        <taxon>Gammaproteobacteria</taxon>
        <taxon>Moraxellales</taxon>
        <taxon>Moraxellaceae</taxon>
        <taxon>Acinetobacter</taxon>
    </lineage>
</organism>
<evidence type="ECO:0000313" key="2">
    <source>
        <dbReference type="Proteomes" id="UP001160116"/>
    </source>
</evidence>